<protein>
    <submittedName>
        <fullName evidence="1">Uncharacterized protein</fullName>
    </submittedName>
</protein>
<proteinExistence type="predicted"/>
<dbReference type="Proteomes" id="UP000240488">
    <property type="component" value="Segment"/>
</dbReference>
<evidence type="ECO:0000313" key="2">
    <source>
        <dbReference type="Proteomes" id="UP000240488"/>
    </source>
</evidence>
<sequence>MKSTIISILRTEALKYSVDPSNEYQELLIKRLLNSIADRLESNQSVPINHSLFAMKVIRFLRPDIKIADMVKVIKSSGAVKC</sequence>
<accession>A0A2K9V635</accession>
<evidence type="ECO:0000313" key="1">
    <source>
        <dbReference type="EMBL" id="AUV57626.1"/>
    </source>
</evidence>
<organism evidence="1 2">
    <name type="scientific">Klebsiella phage KP1</name>
    <dbReference type="NCBI Taxonomy" id="2070202"/>
    <lineage>
        <taxon>Viruses</taxon>
        <taxon>Duplodnaviria</taxon>
        <taxon>Heunggongvirae</taxon>
        <taxon>Uroviricota</taxon>
        <taxon>Caudoviricetes</taxon>
        <taxon>Pantevenvirales</taxon>
        <taxon>Straboviridae</taxon>
        <taxon>Tevenvirinae</taxon>
        <taxon>Jiaodavirus</taxon>
        <taxon>Jiaodavirus jd18</taxon>
    </lineage>
</organism>
<dbReference type="EMBL" id="MG751100">
    <property type="protein sequence ID" value="AUV57626.1"/>
    <property type="molecule type" value="Genomic_DNA"/>
</dbReference>
<name>A0A2K9V635_9CAUD</name>
<reference evidence="1 2" key="1">
    <citation type="submission" date="2018-01" db="EMBL/GenBank/DDBJ databases">
        <title>Draft genome sequence of Klebsiella pneumoniae phage KP1.</title>
        <authorList>
            <person name="Kim D."/>
        </authorList>
    </citation>
    <scope>NUCLEOTIDE SEQUENCE [LARGE SCALE GENOMIC DNA]</scope>
</reference>